<dbReference type="GO" id="GO:0016747">
    <property type="term" value="F:acyltransferase activity, transferring groups other than amino-acyl groups"/>
    <property type="evidence" value="ECO:0007669"/>
    <property type="project" value="InterPro"/>
</dbReference>
<dbReference type="OrthoDB" id="9798006at2"/>
<sequence length="172" mass="19392">MPTYQIQDAELSDLESIVAIYNSTIASRMVTADLEPATVESKRAWFDAHSPEKRPIWVVRMEDGEIGAWLSYQSFYGRPAYQATAEISIYIAEKYRARGLGSLLIEKALAECPRLGLTTLLGFVFGHNEPSLRLLRKYGFKEYGFLPRVAVLDGVERDLVIMGLRVGEESQQ</sequence>
<organism evidence="4 5">
    <name type="scientific">Paenibacillus nanensis</name>
    <dbReference type="NCBI Taxonomy" id="393251"/>
    <lineage>
        <taxon>Bacteria</taxon>
        <taxon>Bacillati</taxon>
        <taxon>Bacillota</taxon>
        <taxon>Bacilli</taxon>
        <taxon>Bacillales</taxon>
        <taxon>Paenibacillaceae</taxon>
        <taxon>Paenibacillus</taxon>
    </lineage>
</organism>
<reference evidence="4 5" key="1">
    <citation type="submission" date="2018-09" db="EMBL/GenBank/DDBJ databases">
        <title>Paenibacillus aracenensis nov. sp. isolated from a cave in southern Spain.</title>
        <authorList>
            <person name="Jurado V."/>
            <person name="Gutierrez-Patricio S."/>
            <person name="Gonzalez-Pimentel J.L."/>
            <person name="Miller A.Z."/>
            <person name="Laiz L."/>
            <person name="Saiz-Jimenez C."/>
        </authorList>
    </citation>
    <scope>NUCLEOTIDE SEQUENCE [LARGE SCALE GENOMIC DNA]</scope>
    <source>
        <strain evidence="4 5">DSM 22867</strain>
    </source>
</reference>
<protein>
    <submittedName>
        <fullName evidence="4">N-acetyltransferase family protein</fullName>
    </submittedName>
</protein>
<accession>A0A3A1UTF1</accession>
<keyword evidence="2" id="KW-0012">Acyltransferase</keyword>
<keyword evidence="1 4" id="KW-0808">Transferase</keyword>
<dbReference type="PANTHER" id="PTHR43072:SF23">
    <property type="entry name" value="UPF0039 PROTEIN C11D3.02C"/>
    <property type="match status" value="1"/>
</dbReference>
<dbReference type="Gene3D" id="3.40.630.30">
    <property type="match status" value="1"/>
</dbReference>
<evidence type="ECO:0000256" key="2">
    <source>
        <dbReference type="ARBA" id="ARBA00023315"/>
    </source>
</evidence>
<feature type="domain" description="N-acetyltransferase" evidence="3">
    <location>
        <begin position="4"/>
        <end position="167"/>
    </location>
</feature>
<dbReference type="InterPro" id="IPR016181">
    <property type="entry name" value="Acyl_CoA_acyltransferase"/>
</dbReference>
<evidence type="ECO:0000313" key="5">
    <source>
        <dbReference type="Proteomes" id="UP000266482"/>
    </source>
</evidence>
<comment type="caution">
    <text evidence="4">The sequence shown here is derived from an EMBL/GenBank/DDBJ whole genome shotgun (WGS) entry which is preliminary data.</text>
</comment>
<dbReference type="CDD" id="cd04301">
    <property type="entry name" value="NAT_SF"/>
    <property type="match status" value="1"/>
</dbReference>
<gene>
    <name evidence="4" type="ORF">D3P08_17985</name>
</gene>
<dbReference type="PANTHER" id="PTHR43072">
    <property type="entry name" value="N-ACETYLTRANSFERASE"/>
    <property type="match status" value="1"/>
</dbReference>
<dbReference type="Pfam" id="PF00583">
    <property type="entry name" value="Acetyltransf_1"/>
    <property type="match status" value="1"/>
</dbReference>
<evidence type="ECO:0000313" key="4">
    <source>
        <dbReference type="EMBL" id="RIX51086.1"/>
    </source>
</evidence>
<proteinExistence type="predicted"/>
<evidence type="ECO:0000256" key="1">
    <source>
        <dbReference type="ARBA" id="ARBA00022679"/>
    </source>
</evidence>
<dbReference type="AlphaFoldDB" id="A0A3A1UTF1"/>
<name>A0A3A1UTF1_9BACL</name>
<dbReference type="EMBL" id="QXQA01000012">
    <property type="protein sequence ID" value="RIX51086.1"/>
    <property type="molecule type" value="Genomic_DNA"/>
</dbReference>
<dbReference type="InterPro" id="IPR000182">
    <property type="entry name" value="GNAT_dom"/>
</dbReference>
<evidence type="ECO:0000259" key="3">
    <source>
        <dbReference type="PROSITE" id="PS51186"/>
    </source>
</evidence>
<dbReference type="SUPFAM" id="SSF55729">
    <property type="entry name" value="Acyl-CoA N-acyltransferases (Nat)"/>
    <property type="match status" value="1"/>
</dbReference>
<dbReference type="Proteomes" id="UP000266482">
    <property type="component" value="Unassembled WGS sequence"/>
</dbReference>
<keyword evidence="5" id="KW-1185">Reference proteome</keyword>
<dbReference type="PROSITE" id="PS51186">
    <property type="entry name" value="GNAT"/>
    <property type="match status" value="1"/>
</dbReference>